<name>A0A1R2AZW4_9CILI</name>
<gene>
    <name evidence="1" type="ORF">SteCoe_32045</name>
</gene>
<dbReference type="EMBL" id="MPUH01001128">
    <property type="protein sequence ID" value="OMJ70061.1"/>
    <property type="molecule type" value="Genomic_DNA"/>
</dbReference>
<keyword evidence="2" id="KW-1185">Reference proteome</keyword>
<comment type="caution">
    <text evidence="1">The sequence shown here is derived from an EMBL/GenBank/DDBJ whole genome shotgun (WGS) entry which is preliminary data.</text>
</comment>
<dbReference type="AlphaFoldDB" id="A0A1R2AZW4"/>
<reference evidence="1 2" key="1">
    <citation type="submission" date="2016-11" db="EMBL/GenBank/DDBJ databases">
        <title>The macronuclear genome of Stentor coeruleus: a giant cell with tiny introns.</title>
        <authorList>
            <person name="Slabodnick M."/>
            <person name="Ruby J.G."/>
            <person name="Reiff S.B."/>
            <person name="Swart E.C."/>
            <person name="Gosai S."/>
            <person name="Prabakaran S."/>
            <person name="Witkowska E."/>
            <person name="Larue G.E."/>
            <person name="Fisher S."/>
            <person name="Freeman R.M."/>
            <person name="Gunawardena J."/>
            <person name="Chu W."/>
            <person name="Stover N.A."/>
            <person name="Gregory B.D."/>
            <person name="Nowacki M."/>
            <person name="Derisi J."/>
            <person name="Roy S.W."/>
            <person name="Marshall W.F."/>
            <person name="Sood P."/>
        </authorList>
    </citation>
    <scope>NUCLEOTIDE SEQUENCE [LARGE SCALE GENOMIC DNA]</scope>
    <source>
        <strain evidence="1">WM001</strain>
    </source>
</reference>
<organism evidence="1 2">
    <name type="scientific">Stentor coeruleus</name>
    <dbReference type="NCBI Taxonomy" id="5963"/>
    <lineage>
        <taxon>Eukaryota</taxon>
        <taxon>Sar</taxon>
        <taxon>Alveolata</taxon>
        <taxon>Ciliophora</taxon>
        <taxon>Postciliodesmatophora</taxon>
        <taxon>Heterotrichea</taxon>
        <taxon>Heterotrichida</taxon>
        <taxon>Stentoridae</taxon>
        <taxon>Stentor</taxon>
    </lineage>
</organism>
<accession>A0A1R2AZW4</accession>
<protein>
    <submittedName>
        <fullName evidence="1">Uncharacterized protein</fullName>
    </submittedName>
</protein>
<evidence type="ECO:0000313" key="1">
    <source>
        <dbReference type="EMBL" id="OMJ70061.1"/>
    </source>
</evidence>
<evidence type="ECO:0000313" key="2">
    <source>
        <dbReference type="Proteomes" id="UP000187209"/>
    </source>
</evidence>
<proteinExistence type="predicted"/>
<sequence length="200" mass="23244">MSTKELVSLKTLHLVSEKSGNDTQNAFSICVDDGDVRGWGEIFWTTTPTNSSKIQIRHERSYEHHKIRSKTPILINIEKRHHRPKKIFSNLRELKPKLALIPKVPIKISHHVSESVGLNSKNMSKAHQRAKLFEYQSKGKKRSRIDNDCLIKSIKINSVIPVKGSRRRERSKFAESINKYFDINSSREERRNFLIKKIGF</sequence>
<dbReference type="Proteomes" id="UP000187209">
    <property type="component" value="Unassembled WGS sequence"/>
</dbReference>